<keyword evidence="3" id="KW-0418">Kinase</keyword>
<dbReference type="PROSITE" id="PS50146">
    <property type="entry name" value="DAGK"/>
    <property type="match status" value="1"/>
</dbReference>
<evidence type="ECO:0000256" key="2">
    <source>
        <dbReference type="ARBA" id="ARBA00022741"/>
    </source>
</evidence>
<dbReference type="PaxDb" id="243230-DR_1560"/>
<dbReference type="Pfam" id="PF00781">
    <property type="entry name" value="DAGK_cat"/>
    <property type="match status" value="1"/>
</dbReference>
<dbReference type="EMBL" id="AE000513">
    <property type="protein sequence ID" value="AAF11121.1"/>
    <property type="molecule type" value="Genomic_DNA"/>
</dbReference>
<dbReference type="InParanoid" id="Q9RU35"/>
<dbReference type="Pfam" id="PF19279">
    <property type="entry name" value="YegS_C"/>
    <property type="match status" value="1"/>
</dbReference>
<feature type="domain" description="DAGKc" evidence="5">
    <location>
        <begin position="17"/>
        <end position="146"/>
    </location>
</feature>
<dbReference type="PIR" id="B75382">
    <property type="entry name" value="B75382"/>
</dbReference>
<gene>
    <name evidence="6" type="ordered locus">DR_1560</name>
</gene>
<dbReference type="InterPro" id="IPR016064">
    <property type="entry name" value="NAD/diacylglycerol_kinase_sf"/>
</dbReference>
<dbReference type="Proteomes" id="UP000002524">
    <property type="component" value="Chromosome 1"/>
</dbReference>
<dbReference type="Gene3D" id="2.60.200.40">
    <property type="match status" value="1"/>
</dbReference>
<dbReference type="Gene3D" id="3.40.50.10330">
    <property type="entry name" value="Probable inorganic polyphosphate/atp-NAD kinase, domain 1"/>
    <property type="match status" value="1"/>
</dbReference>
<dbReference type="PANTHER" id="PTHR12358">
    <property type="entry name" value="SPHINGOSINE KINASE"/>
    <property type="match status" value="1"/>
</dbReference>
<dbReference type="SUPFAM" id="SSF111331">
    <property type="entry name" value="NAD kinase/diacylglycerol kinase-like"/>
    <property type="match status" value="1"/>
</dbReference>
<dbReference type="EnsemblBacteria" id="AAF11121">
    <property type="protein sequence ID" value="AAF11121"/>
    <property type="gene ID" value="DR_1560"/>
</dbReference>
<evidence type="ECO:0000313" key="7">
    <source>
        <dbReference type="Proteomes" id="UP000002524"/>
    </source>
</evidence>
<dbReference type="SMART" id="SM00046">
    <property type="entry name" value="DAGKc"/>
    <property type="match status" value="1"/>
</dbReference>
<dbReference type="HOGENOM" id="CLU_045532_0_1_0"/>
<evidence type="ECO:0000259" key="5">
    <source>
        <dbReference type="PROSITE" id="PS50146"/>
    </source>
</evidence>
<dbReference type="GO" id="GO:0016020">
    <property type="term" value="C:membrane"/>
    <property type="evidence" value="ECO:0007669"/>
    <property type="project" value="GOC"/>
</dbReference>
<dbReference type="GO" id="GO:0016301">
    <property type="term" value="F:kinase activity"/>
    <property type="evidence" value="ECO:0007669"/>
    <property type="project" value="UniProtKB-KW"/>
</dbReference>
<keyword evidence="7" id="KW-1185">Reference proteome</keyword>
<proteinExistence type="predicted"/>
<sequence>MPFSALLYAGWTVTTASSALPFAVVLNAQAGRGLAGREWPRLRGELEARGIAYQLVAAQSGAGALAEVQALPPGQPVLAAGGDGTVGALLPALVGTGRPLALVPLGSGNDFAGMLGLKPGQFAGALGRLSEPPRQVDALEAEVVRGDHAGLKKPLLNGLGTGFDAQVTHAYLRAPRQLPGFWRYAWGAAASLGRLPLAELTLRVDGETLYQGQSALAAVMNGTRYGGGFRISPASAARDGLLNAVCSGPLSRLQLIELMARVLPGRHLGHPRVHHGTGRVMELHWSQPMFLHLDGDLYGQAEQVRARVLPGAVTLLNG</sequence>
<dbReference type="AlphaFoldDB" id="Q9RU35"/>
<evidence type="ECO:0000256" key="4">
    <source>
        <dbReference type="ARBA" id="ARBA00022840"/>
    </source>
</evidence>
<dbReference type="InterPro" id="IPR050187">
    <property type="entry name" value="Lipid_Phosphate_FormReg"/>
</dbReference>
<dbReference type="STRING" id="243230.DR_1560"/>
<keyword evidence="1" id="KW-0808">Transferase</keyword>
<dbReference type="KEGG" id="dra:DR_1560"/>
<dbReference type="PANTHER" id="PTHR12358:SF106">
    <property type="entry name" value="LIPID KINASE YEGS"/>
    <property type="match status" value="1"/>
</dbReference>
<keyword evidence="4" id="KW-0067">ATP-binding</keyword>
<keyword evidence="2" id="KW-0547">Nucleotide-binding</keyword>
<dbReference type="PATRIC" id="fig|243230.17.peg.1761"/>
<evidence type="ECO:0000256" key="1">
    <source>
        <dbReference type="ARBA" id="ARBA00022679"/>
    </source>
</evidence>
<organism evidence="6 7">
    <name type="scientific">Deinococcus radiodurans (strain ATCC 13939 / DSM 20539 / JCM 16871 / CCUG 27074 / LMG 4051 / NBRC 15346 / NCIMB 9279 / VKM B-1422 / R1)</name>
    <dbReference type="NCBI Taxonomy" id="243230"/>
    <lineage>
        <taxon>Bacteria</taxon>
        <taxon>Thermotogati</taxon>
        <taxon>Deinococcota</taxon>
        <taxon>Deinococci</taxon>
        <taxon>Deinococcales</taxon>
        <taxon>Deinococcaceae</taxon>
        <taxon>Deinococcus</taxon>
    </lineage>
</organism>
<dbReference type="InterPro" id="IPR001206">
    <property type="entry name" value="Diacylglycerol_kinase_cat_dom"/>
</dbReference>
<name>Q9RU35_DEIRA</name>
<dbReference type="OrthoDB" id="9786026at2"/>
<dbReference type="GO" id="GO:0005524">
    <property type="term" value="F:ATP binding"/>
    <property type="evidence" value="ECO:0007669"/>
    <property type="project" value="UniProtKB-KW"/>
</dbReference>
<evidence type="ECO:0000256" key="3">
    <source>
        <dbReference type="ARBA" id="ARBA00022777"/>
    </source>
</evidence>
<accession>Q9RU35</accession>
<protein>
    <recommendedName>
        <fullName evidence="5">DAGKc domain-containing protein</fullName>
    </recommendedName>
</protein>
<dbReference type="eggNOG" id="COG1597">
    <property type="taxonomic scope" value="Bacteria"/>
</dbReference>
<dbReference type="InterPro" id="IPR045540">
    <property type="entry name" value="YegS/DAGK_C"/>
</dbReference>
<dbReference type="InterPro" id="IPR017438">
    <property type="entry name" value="ATP-NAD_kinase_N"/>
</dbReference>
<evidence type="ECO:0000313" key="6">
    <source>
        <dbReference type="EMBL" id="AAF11121.1"/>
    </source>
</evidence>
<dbReference type="GO" id="GO:0006665">
    <property type="term" value="P:sphingolipid metabolic process"/>
    <property type="evidence" value="ECO:0000318"/>
    <property type="project" value="GO_Central"/>
</dbReference>
<reference evidence="6 7" key="1">
    <citation type="journal article" date="1999" name="Science">
        <title>Genome sequence of the radioresistant bacterium Deinococcus radiodurans R1.</title>
        <authorList>
            <person name="White O."/>
            <person name="Eisen J.A."/>
            <person name="Heidelberg J.F."/>
            <person name="Hickey E.K."/>
            <person name="Peterson J.D."/>
            <person name="Dodson R.J."/>
            <person name="Haft D.H."/>
            <person name="Gwinn M.L."/>
            <person name="Nelson W.C."/>
            <person name="Richardson D.L."/>
            <person name="Moffat K.S."/>
            <person name="Qin H."/>
            <person name="Jiang L."/>
            <person name="Pamphile W."/>
            <person name="Crosby M."/>
            <person name="Shen M."/>
            <person name="Vamathevan J.J."/>
            <person name="Lam P."/>
            <person name="McDonald L."/>
            <person name="Utterback T."/>
            <person name="Zalewski C."/>
            <person name="Makarova K.S."/>
            <person name="Aravind L."/>
            <person name="Daly M.J."/>
            <person name="Minton K.W."/>
            <person name="Fleischmann R.D."/>
            <person name="Ketchum K.A."/>
            <person name="Nelson K.E."/>
            <person name="Salzberg S."/>
            <person name="Smith H.O."/>
            <person name="Venter J.C."/>
            <person name="Fraser C.M."/>
        </authorList>
    </citation>
    <scope>NUCLEOTIDE SEQUENCE [LARGE SCALE GENOMIC DNA]</scope>
    <source>
        <strain evidence="7">ATCC 13939 / DSM 20539 / JCM 16871 / LMG 4051 / NBRC 15346 / NCIMB 9279 / R1 / VKM B-1422</strain>
    </source>
</reference>